<feature type="binding site" evidence="10">
    <location>
        <position position="44"/>
    </location>
    <ligand>
        <name>Mn(2+)</name>
        <dbReference type="ChEBI" id="CHEBI:29035"/>
    </ligand>
</feature>
<evidence type="ECO:0000256" key="5">
    <source>
        <dbReference type="ARBA" id="ARBA00022723"/>
    </source>
</evidence>
<evidence type="ECO:0000256" key="4">
    <source>
        <dbReference type="ARBA" id="ARBA00022490"/>
    </source>
</evidence>
<dbReference type="GO" id="GO:0008299">
    <property type="term" value="P:isoprenoid biosynthetic process"/>
    <property type="evidence" value="ECO:0007669"/>
    <property type="project" value="UniProtKB-UniRule"/>
</dbReference>
<dbReference type="NCBIfam" id="NF002995">
    <property type="entry name" value="PRK03759.1"/>
    <property type="match status" value="1"/>
</dbReference>
<dbReference type="GO" id="GO:0050992">
    <property type="term" value="P:dimethylallyl diphosphate biosynthetic process"/>
    <property type="evidence" value="ECO:0007669"/>
    <property type="project" value="UniProtKB-UniRule"/>
</dbReference>
<dbReference type="PANTHER" id="PTHR10885">
    <property type="entry name" value="ISOPENTENYL-DIPHOSPHATE DELTA-ISOMERASE"/>
    <property type="match status" value="1"/>
</dbReference>
<evidence type="ECO:0000259" key="12">
    <source>
        <dbReference type="PROSITE" id="PS51462"/>
    </source>
</evidence>
<dbReference type="PROSITE" id="PS51462">
    <property type="entry name" value="NUDIX"/>
    <property type="match status" value="1"/>
</dbReference>
<dbReference type="PIRSF" id="PIRSF018427">
    <property type="entry name" value="Isopntndiph_ism"/>
    <property type="match status" value="1"/>
</dbReference>
<feature type="binding site" evidence="10">
    <location>
        <position position="37"/>
    </location>
    <ligand>
        <name>Mn(2+)</name>
        <dbReference type="ChEBI" id="CHEBI:29035"/>
    </ligand>
</feature>
<evidence type="ECO:0000256" key="7">
    <source>
        <dbReference type="ARBA" id="ARBA00023211"/>
    </source>
</evidence>
<organism evidence="14">
    <name type="scientific">Thiothrix subterranea</name>
    <dbReference type="NCBI Taxonomy" id="2735563"/>
    <lineage>
        <taxon>Bacteria</taxon>
        <taxon>Pseudomonadati</taxon>
        <taxon>Pseudomonadota</taxon>
        <taxon>Gammaproteobacteria</taxon>
        <taxon>Thiotrichales</taxon>
        <taxon>Thiotrichaceae</taxon>
        <taxon>Thiothrix</taxon>
    </lineage>
</organism>
<dbReference type="InterPro" id="IPR015797">
    <property type="entry name" value="NUDIX_hydrolase-like_dom_sf"/>
</dbReference>
<comment type="cofactor">
    <cofactor evidence="10">
        <name>Mn(2+)</name>
        <dbReference type="ChEBI" id="CHEBI:29035"/>
    </cofactor>
    <text evidence="10">Binds 1 Mn(2+) ion per subunit.</text>
</comment>
<reference evidence="14 15" key="1">
    <citation type="submission" date="2023-08" db="EMBL/GenBank/DDBJ databases">
        <title>New molecular markers tilS and rpoB for phylogenetic and monitoring studies of the genus Thiothrix biodiversity.</title>
        <authorList>
            <person name="Ravin N.V."/>
            <person name="Smolyakov D."/>
            <person name="Markov N.D."/>
            <person name="Beletsky A.V."/>
            <person name="Mardanov A.V."/>
            <person name="Rudenko T.S."/>
            <person name="Grabovich M.Y."/>
        </authorList>
    </citation>
    <scope>NUCLEOTIDE SEQUENCE</scope>
    <source>
        <strain evidence="14">DNT52</strain>
        <strain evidence="13 15">H33</strain>
    </source>
</reference>
<feature type="active site" evidence="10 11">
    <location>
        <position position="79"/>
    </location>
</feature>
<dbReference type="EMBL" id="CP133217">
    <property type="protein sequence ID" value="WML88135.1"/>
    <property type="molecule type" value="Genomic_DNA"/>
</dbReference>
<evidence type="ECO:0000256" key="1">
    <source>
        <dbReference type="ARBA" id="ARBA00004826"/>
    </source>
</evidence>
<comment type="function">
    <text evidence="10">Catalyzes the 1,3-allylic rearrangement of the homoallylic substrate isopentenyl (IPP) to its highly electrophilic allylic isomer, dimethylallyl diphosphate (DMAPP).</text>
</comment>
<dbReference type="InterPro" id="IPR011876">
    <property type="entry name" value="IsopentenylPP_isomerase_typ1"/>
</dbReference>
<keyword evidence="6 10" id="KW-0460">Magnesium</keyword>
<feature type="active site" evidence="10 11">
    <location>
        <position position="127"/>
    </location>
</feature>
<dbReference type="HAMAP" id="MF_00202">
    <property type="entry name" value="Idi"/>
    <property type="match status" value="1"/>
</dbReference>
<evidence type="ECO:0000256" key="8">
    <source>
        <dbReference type="ARBA" id="ARBA00023229"/>
    </source>
</evidence>
<dbReference type="GO" id="GO:0004452">
    <property type="term" value="F:isopentenyl-diphosphate delta-isomerase activity"/>
    <property type="evidence" value="ECO:0007669"/>
    <property type="project" value="UniProtKB-UniRule"/>
</dbReference>
<feature type="binding site" evidence="10">
    <location>
        <position position="81"/>
    </location>
    <ligand>
        <name>Mn(2+)</name>
        <dbReference type="ChEBI" id="CHEBI:29035"/>
    </ligand>
</feature>
<keyword evidence="15" id="KW-1185">Reference proteome</keyword>
<feature type="domain" description="Nudix hydrolase" evidence="12">
    <location>
        <begin position="42"/>
        <end position="176"/>
    </location>
</feature>
<feature type="binding site" evidence="10">
    <location>
        <position position="99"/>
    </location>
    <ligand>
        <name>Mg(2+)</name>
        <dbReference type="ChEBI" id="CHEBI:18420"/>
    </ligand>
</feature>
<keyword evidence="5 10" id="KW-0479">Metal-binding</keyword>
<comment type="pathway">
    <text evidence="1 10">Isoprenoid biosynthesis; dimethylallyl diphosphate biosynthesis; dimethylallyl diphosphate from isopentenyl diphosphate: step 1/1.</text>
</comment>
<comment type="subcellular location">
    <subcellularLocation>
        <location evidence="10">Cytoplasm</location>
    </subcellularLocation>
</comment>
<keyword evidence="4 10" id="KW-0963">Cytoplasm</keyword>
<dbReference type="Proteomes" id="UP001223336">
    <property type="component" value="Unassembled WGS sequence"/>
</dbReference>
<dbReference type="RefSeq" id="WP_308133243.1">
    <property type="nucleotide sequence ID" value="NZ_CP133197.1"/>
</dbReference>
<dbReference type="PANTHER" id="PTHR10885:SF0">
    <property type="entry name" value="ISOPENTENYL-DIPHOSPHATE DELTA-ISOMERASE"/>
    <property type="match status" value="1"/>
</dbReference>
<comment type="similarity">
    <text evidence="2 10">Belongs to the IPP isomerase type 1 family.</text>
</comment>
<dbReference type="CDD" id="cd02885">
    <property type="entry name" value="NUDIX_IPP_Isomerase"/>
    <property type="match status" value="1"/>
</dbReference>
<evidence type="ECO:0000313" key="14">
    <source>
        <dbReference type="EMBL" id="WML88135.1"/>
    </source>
</evidence>
<evidence type="ECO:0000256" key="2">
    <source>
        <dbReference type="ARBA" id="ARBA00007579"/>
    </source>
</evidence>
<keyword evidence="7 10" id="KW-0464">Manganese</keyword>
<sequence length="198" mass="22387">MTIRVNTSTPPDSWMEHVVLVDQHNAVLGTLPKSQVHTLETPLHRGFSVFIFNQAGELLLQQRSFSKLTWPGFWSNSCCGHPALGESVAEAIQRRVELELGMQVYDLYEALPNFQYRCEYGGVVENEICPVWLARTVDEPIPNPLEVAATRWIAWEDFKQVLAADVAGHYSPWCKLETTLLDALVETQNFASLRCRLG</sequence>
<evidence type="ECO:0000256" key="10">
    <source>
        <dbReference type="HAMAP-Rule" id="MF_00202"/>
    </source>
</evidence>
<dbReference type="GO" id="GO:0046872">
    <property type="term" value="F:metal ion binding"/>
    <property type="evidence" value="ECO:0007669"/>
    <property type="project" value="UniProtKB-KW"/>
</dbReference>
<dbReference type="Pfam" id="PF00293">
    <property type="entry name" value="NUDIX"/>
    <property type="match status" value="1"/>
</dbReference>
<feature type="binding site" evidence="10">
    <location>
        <position position="125"/>
    </location>
    <ligand>
        <name>Mn(2+)</name>
        <dbReference type="ChEBI" id="CHEBI:29035"/>
    </ligand>
</feature>
<dbReference type="Gene3D" id="3.90.79.10">
    <property type="entry name" value="Nucleoside Triphosphate Pyrophosphohydrolase"/>
    <property type="match status" value="1"/>
</dbReference>
<name>A0AA51MPS0_9GAMM</name>
<dbReference type="InterPro" id="IPR000086">
    <property type="entry name" value="NUDIX_hydrolase_dom"/>
</dbReference>
<dbReference type="InterPro" id="IPR056375">
    <property type="entry name" value="Idi_bact"/>
</dbReference>
<evidence type="ECO:0000313" key="13">
    <source>
        <dbReference type="EMBL" id="MDQ5767003.1"/>
    </source>
</evidence>
<dbReference type="Proteomes" id="UP001229862">
    <property type="component" value="Chromosome"/>
</dbReference>
<keyword evidence="9 10" id="KW-0413">Isomerase</keyword>
<dbReference type="NCBIfam" id="TIGR02150">
    <property type="entry name" value="IPP_isom_1"/>
    <property type="match status" value="1"/>
</dbReference>
<evidence type="ECO:0000256" key="9">
    <source>
        <dbReference type="ARBA" id="ARBA00023235"/>
    </source>
</evidence>
<dbReference type="EMBL" id="JAVFKN010000001">
    <property type="protein sequence ID" value="MDQ5767003.1"/>
    <property type="molecule type" value="Genomic_DNA"/>
</dbReference>
<dbReference type="AlphaFoldDB" id="A0AA51MPS0"/>
<proteinExistence type="inferred from homology"/>
<feature type="binding site" evidence="10">
    <location>
        <position position="127"/>
    </location>
    <ligand>
        <name>Mn(2+)</name>
        <dbReference type="ChEBI" id="CHEBI:29035"/>
    </ligand>
</feature>
<evidence type="ECO:0000313" key="15">
    <source>
        <dbReference type="Proteomes" id="UP001223336"/>
    </source>
</evidence>
<dbReference type="GO" id="GO:0005737">
    <property type="term" value="C:cytoplasm"/>
    <property type="evidence" value="ECO:0007669"/>
    <property type="project" value="UniProtKB-SubCell"/>
</dbReference>
<dbReference type="EC" id="5.3.3.2" evidence="3 10"/>
<accession>A0AA51MPS0</accession>
<keyword evidence="8 10" id="KW-0414">Isoprene biosynthesis</keyword>
<comment type="cofactor">
    <cofactor evidence="10">
        <name>Mg(2+)</name>
        <dbReference type="ChEBI" id="CHEBI:18420"/>
    </cofactor>
    <text evidence="10">Binds 1 Mg(2+) ion per subunit. The magnesium ion binds only when substrate is bound.</text>
</comment>
<evidence type="ECO:0000256" key="11">
    <source>
        <dbReference type="PIRSR" id="PIRSR018427-1"/>
    </source>
</evidence>
<gene>
    <name evidence="10 14" type="primary">idi</name>
    <name evidence="13" type="ORF">RCC75_00575</name>
    <name evidence="14" type="ORF">RCG00_07105</name>
</gene>
<evidence type="ECO:0000256" key="3">
    <source>
        <dbReference type="ARBA" id="ARBA00012057"/>
    </source>
</evidence>
<dbReference type="SUPFAM" id="SSF55811">
    <property type="entry name" value="Nudix"/>
    <property type="match status" value="1"/>
</dbReference>
<comment type="catalytic activity">
    <reaction evidence="10">
        <text>isopentenyl diphosphate = dimethylallyl diphosphate</text>
        <dbReference type="Rhea" id="RHEA:23284"/>
        <dbReference type="ChEBI" id="CHEBI:57623"/>
        <dbReference type="ChEBI" id="CHEBI:128769"/>
        <dbReference type="EC" id="5.3.3.2"/>
    </reaction>
</comment>
<protein>
    <recommendedName>
        <fullName evidence="3 10">Isopentenyl-diphosphate Delta-isomerase</fullName>
        <shortName evidence="10">IPP isomerase</shortName>
        <ecNumber evidence="3 10">5.3.3.2</ecNumber>
    </recommendedName>
    <alternativeName>
        <fullName evidence="10">IPP:DMAPP isomerase</fullName>
    </alternativeName>
    <alternativeName>
        <fullName evidence="10">Isopentenyl pyrophosphate isomerase</fullName>
    </alternativeName>
</protein>
<evidence type="ECO:0000256" key="6">
    <source>
        <dbReference type="ARBA" id="ARBA00022842"/>
    </source>
</evidence>